<name>A0A090L068_STRRB</name>
<dbReference type="GO" id="GO:0005524">
    <property type="term" value="F:ATP binding"/>
    <property type="evidence" value="ECO:0007669"/>
    <property type="project" value="UniProtKB-KW"/>
</dbReference>
<evidence type="ECO:0000256" key="7">
    <source>
        <dbReference type="ARBA" id="ARBA00023125"/>
    </source>
</evidence>
<dbReference type="InterPro" id="IPR027417">
    <property type="entry name" value="P-loop_NTPase"/>
</dbReference>
<evidence type="ECO:0000256" key="2">
    <source>
        <dbReference type="ARBA" id="ARBA00022741"/>
    </source>
</evidence>
<dbReference type="WBParaSite" id="SRAE_1000142500.1">
    <property type="protein sequence ID" value="SRAE_1000142500.1"/>
    <property type="gene ID" value="WBGene00258030"/>
</dbReference>
<dbReference type="InterPro" id="IPR001650">
    <property type="entry name" value="Helicase_C-like"/>
</dbReference>
<keyword evidence="5" id="KW-0067">ATP-binding</keyword>
<evidence type="ECO:0000259" key="10">
    <source>
        <dbReference type="PROSITE" id="PS51192"/>
    </source>
</evidence>
<evidence type="ECO:0000313" key="14">
    <source>
        <dbReference type="WBParaSite" id="SRAE_1000142500.1"/>
    </source>
</evidence>
<evidence type="ECO:0000256" key="4">
    <source>
        <dbReference type="ARBA" id="ARBA00022806"/>
    </source>
</evidence>
<dbReference type="Gene3D" id="3.40.50.300">
    <property type="entry name" value="P-loop containing nucleotide triphosphate hydrolases"/>
    <property type="match status" value="1"/>
</dbReference>
<sequence>MVSTRYGRVLRNISNSESGESSVTGTRSSRRNTRTVARKRNSSDDFDDEFNLNVSREKKIKKTDPTLSSSMRFEQLLNKIEEISGRMNFGNVSNTPKKKISKRNDTNKRRHSFDECDNDINDGNGGYTFTQSPSFINGEMRDYQIHGLNWLITLRTNNVNGILADEMGLGKTLQTISILAYVKFFESEIKGTDDYLPSIIIVPLSTLNSWATEFKRWTNGMRVLTYHGNKKERGMFIKNKLRKIKFDIVLTTYEMFAKNGGELKKIPWEYVVIDEAHRIRTEETILRKQVNFLKSRNKLLLTGTPLQNNLHELWSLLNFLQPQLFNDADDFDNWFDSNKCLAEGEMMIEKLHKIINPFILRRIKKDVEKGLLPKKETTLFVGLSNIQKTLYKKILLKESEMLINGKISKAKLLGIMQQLRKVVSHPYLFPGIEPGPPYVEGEHIITSSGKLNVLDKLLVKLKSQGSRVLIFSQFIGTLDILEDYMTMRNFTYHRFDGSTLYMERQEFIDEFQEKGSETFAFLISTRAGGLGITLTAADVVIFYDVDWNPQVDLQAADRAHRIGQKKEVKVFRIITEGTIDERICETAERKLRLDNLVIQKGRMNEMKKEMEKEDLMGIIRNGVSAIDESGENDGEFDHGIEEIIEKSCDKFKVLKEKLDEFYKPQGDGVLGDLQKSNGDYSVYKFEGDDYKILKKLNDSNIKADQNIISGKRKRNLRFDNFKHTSDNKARQSTSPAPNYDHKKTKLDIPFPPDYQTHRECFLCYKEYIKLSERYVAYFRKCQNFSYIQNGTVEVSKDIIFKQRTIDNAIPLTNEETKRMYELKEKAFFSNWSTKDFSKIKGLLSSFGMDFDKIRIELPDYDVDEIKRYSDRLIEYAEENNMITFLFRFRKAEQNRVRKIKRAKYINDLFDNARGDPLDINLPNKMFSKKNRSVNYTRDLELDKHIFYYFISEIRKNDIDVDEISEKTIIPLLKLDFVSRLKREVKFSQNLELNCSMVVSHFLNIIRNIDKASSVDVTSTNQ</sequence>
<feature type="compositionally biased region" description="Basic residues" evidence="9">
    <location>
        <begin position="28"/>
        <end position="40"/>
    </location>
</feature>
<dbReference type="OrthoDB" id="5857104at2759"/>
<feature type="compositionally biased region" description="Low complexity" evidence="9">
    <location>
        <begin position="14"/>
        <end position="27"/>
    </location>
</feature>
<dbReference type="InterPro" id="IPR049730">
    <property type="entry name" value="SNF2/RAD54-like_C"/>
</dbReference>
<reference evidence="14" key="2">
    <citation type="submission" date="2020-12" db="UniProtKB">
        <authorList>
            <consortium name="WormBaseParasite"/>
        </authorList>
    </citation>
    <scope>IDENTIFICATION</scope>
</reference>
<dbReference type="RefSeq" id="XP_024502362.1">
    <property type="nucleotide sequence ID" value="XM_024648378.1"/>
</dbReference>
<proteinExistence type="predicted"/>
<dbReference type="SUPFAM" id="SSF52540">
    <property type="entry name" value="P-loop containing nucleoside triphosphate hydrolases"/>
    <property type="match status" value="2"/>
</dbReference>
<feature type="region of interest" description="Disordered" evidence="9">
    <location>
        <begin position="87"/>
        <end position="117"/>
    </location>
</feature>
<keyword evidence="13" id="KW-1185">Reference proteome</keyword>
<dbReference type="WormBase" id="SRAE_1000142500">
    <property type="protein sequence ID" value="SRP11617"/>
    <property type="gene ID" value="WBGene00258030"/>
</dbReference>
<feature type="domain" description="Helicase C-terminal" evidence="11">
    <location>
        <begin position="453"/>
        <end position="604"/>
    </location>
</feature>
<evidence type="ECO:0000313" key="12">
    <source>
        <dbReference type="EMBL" id="CEF63160.1"/>
    </source>
</evidence>
<dbReference type="PROSITE" id="PS51194">
    <property type="entry name" value="HELICASE_CTER"/>
    <property type="match status" value="1"/>
</dbReference>
<keyword evidence="6" id="KW-0156">Chromatin regulator</keyword>
<dbReference type="AlphaFoldDB" id="A0A090L068"/>
<dbReference type="CTD" id="36375525"/>
<keyword evidence="4" id="KW-0347">Helicase</keyword>
<dbReference type="GO" id="GO:0042393">
    <property type="term" value="F:histone binding"/>
    <property type="evidence" value="ECO:0007669"/>
    <property type="project" value="TreeGrafter"/>
</dbReference>
<evidence type="ECO:0000256" key="8">
    <source>
        <dbReference type="ARBA" id="ARBA00023242"/>
    </source>
</evidence>
<protein>
    <submittedName>
        <fullName evidence="12 14">SWI/SNF-related matrix-associated actin-dependent regulator of chromatin subfamily A member 5</fullName>
    </submittedName>
</protein>
<evidence type="ECO:0000259" key="11">
    <source>
        <dbReference type="PROSITE" id="PS51194"/>
    </source>
</evidence>
<evidence type="ECO:0000256" key="5">
    <source>
        <dbReference type="ARBA" id="ARBA00022840"/>
    </source>
</evidence>
<gene>
    <name evidence="12 14 15" type="ORF">SRAE_1000142500</name>
</gene>
<dbReference type="STRING" id="34506.A0A090L068"/>
<dbReference type="FunFam" id="3.40.50.10810:FF:000005">
    <property type="entry name" value="Photoperiod-independent early flowering 1"/>
    <property type="match status" value="1"/>
</dbReference>
<dbReference type="InterPro" id="IPR000330">
    <property type="entry name" value="SNF2_N"/>
</dbReference>
<dbReference type="GO" id="GO:0000785">
    <property type="term" value="C:chromatin"/>
    <property type="evidence" value="ECO:0007669"/>
    <property type="project" value="TreeGrafter"/>
</dbReference>
<keyword evidence="7" id="KW-0238">DNA-binding</keyword>
<dbReference type="GO" id="GO:0004386">
    <property type="term" value="F:helicase activity"/>
    <property type="evidence" value="ECO:0007669"/>
    <property type="project" value="UniProtKB-KW"/>
</dbReference>
<dbReference type="Pfam" id="PF00176">
    <property type="entry name" value="SNF2-rel_dom"/>
    <property type="match status" value="1"/>
</dbReference>
<dbReference type="GO" id="GO:0034728">
    <property type="term" value="P:nucleosome organization"/>
    <property type="evidence" value="ECO:0007669"/>
    <property type="project" value="TreeGrafter"/>
</dbReference>
<evidence type="ECO:0000256" key="3">
    <source>
        <dbReference type="ARBA" id="ARBA00022801"/>
    </source>
</evidence>
<dbReference type="Proteomes" id="UP000035682">
    <property type="component" value="Unplaced"/>
</dbReference>
<dbReference type="PANTHER" id="PTHR45623">
    <property type="entry name" value="CHROMODOMAIN-HELICASE-DNA-BINDING PROTEIN 3-RELATED-RELATED"/>
    <property type="match status" value="1"/>
</dbReference>
<dbReference type="InterPro" id="IPR014001">
    <property type="entry name" value="Helicase_ATP-bd"/>
</dbReference>
<feature type="compositionally biased region" description="Basic and acidic residues" evidence="9">
    <location>
        <begin position="720"/>
        <end position="729"/>
    </location>
</feature>
<dbReference type="SMART" id="SM00487">
    <property type="entry name" value="DEXDc"/>
    <property type="match status" value="1"/>
</dbReference>
<evidence type="ECO:0000313" key="13">
    <source>
        <dbReference type="Proteomes" id="UP000035682"/>
    </source>
</evidence>
<keyword evidence="3" id="KW-0378">Hydrolase</keyword>
<feature type="region of interest" description="Disordered" evidence="9">
    <location>
        <begin position="1"/>
        <end position="47"/>
    </location>
</feature>
<evidence type="ECO:0000256" key="1">
    <source>
        <dbReference type="ARBA" id="ARBA00004123"/>
    </source>
</evidence>
<accession>A0A090L068</accession>
<dbReference type="Pfam" id="PF00271">
    <property type="entry name" value="Helicase_C"/>
    <property type="match status" value="1"/>
</dbReference>
<evidence type="ECO:0000256" key="6">
    <source>
        <dbReference type="ARBA" id="ARBA00022853"/>
    </source>
</evidence>
<dbReference type="eggNOG" id="KOG0385">
    <property type="taxonomic scope" value="Eukaryota"/>
</dbReference>
<dbReference type="GO" id="GO:0016887">
    <property type="term" value="F:ATP hydrolysis activity"/>
    <property type="evidence" value="ECO:0007669"/>
    <property type="project" value="TreeGrafter"/>
</dbReference>
<dbReference type="Gene3D" id="3.40.50.10810">
    <property type="entry name" value="Tandem AAA-ATPase domain"/>
    <property type="match status" value="1"/>
</dbReference>
<dbReference type="PANTHER" id="PTHR45623:SF49">
    <property type="entry name" value="SWI_SNF-RELATED MATRIX-ASSOCIATED ACTIN-DEPENDENT REGULATOR OF CHROMATIN SUBFAMILY A MEMBER 5"/>
    <property type="match status" value="1"/>
</dbReference>
<dbReference type="GO" id="GO:0140658">
    <property type="term" value="F:ATP-dependent chromatin remodeler activity"/>
    <property type="evidence" value="ECO:0007669"/>
    <property type="project" value="TreeGrafter"/>
</dbReference>
<feature type="region of interest" description="Disordered" evidence="9">
    <location>
        <begin position="720"/>
        <end position="743"/>
    </location>
</feature>
<dbReference type="EMBL" id="LN609528">
    <property type="protein sequence ID" value="CEF63160.1"/>
    <property type="molecule type" value="Genomic_DNA"/>
</dbReference>
<dbReference type="GeneID" id="36375525"/>
<reference evidence="12 13" key="1">
    <citation type="submission" date="2014-09" db="EMBL/GenBank/DDBJ databases">
        <authorList>
            <person name="Martin A.A."/>
        </authorList>
    </citation>
    <scope>NUCLEOTIDE SEQUENCE</scope>
    <source>
        <strain evidence="13">ED321</strain>
        <strain evidence="12">ED321 Heterogonic</strain>
    </source>
</reference>
<dbReference type="GO" id="GO:0003682">
    <property type="term" value="F:chromatin binding"/>
    <property type="evidence" value="ECO:0007669"/>
    <property type="project" value="TreeGrafter"/>
</dbReference>
<organism evidence="12">
    <name type="scientific">Strongyloides ratti</name>
    <name type="common">Parasitic roundworm</name>
    <dbReference type="NCBI Taxonomy" id="34506"/>
    <lineage>
        <taxon>Eukaryota</taxon>
        <taxon>Metazoa</taxon>
        <taxon>Ecdysozoa</taxon>
        <taxon>Nematoda</taxon>
        <taxon>Chromadorea</taxon>
        <taxon>Rhabditida</taxon>
        <taxon>Tylenchina</taxon>
        <taxon>Panagrolaimomorpha</taxon>
        <taxon>Strongyloidoidea</taxon>
        <taxon>Strongyloididae</taxon>
        <taxon>Strongyloides</taxon>
    </lineage>
</organism>
<dbReference type="PROSITE" id="PS51192">
    <property type="entry name" value="HELICASE_ATP_BIND_1"/>
    <property type="match status" value="1"/>
</dbReference>
<evidence type="ECO:0000313" key="15">
    <source>
        <dbReference type="WormBase" id="SRAE_1000142500"/>
    </source>
</evidence>
<dbReference type="GO" id="GO:0003677">
    <property type="term" value="F:DNA binding"/>
    <property type="evidence" value="ECO:0007669"/>
    <property type="project" value="UniProtKB-KW"/>
</dbReference>
<keyword evidence="8" id="KW-0539">Nucleus</keyword>
<comment type="subcellular location">
    <subcellularLocation>
        <location evidence="1">Nucleus</location>
    </subcellularLocation>
</comment>
<dbReference type="InterPro" id="IPR038718">
    <property type="entry name" value="SNF2-like_sf"/>
</dbReference>
<dbReference type="GO" id="GO:0005634">
    <property type="term" value="C:nucleus"/>
    <property type="evidence" value="ECO:0007669"/>
    <property type="project" value="UniProtKB-SubCell"/>
</dbReference>
<keyword evidence="2" id="KW-0547">Nucleotide-binding</keyword>
<dbReference type="SMART" id="SM00490">
    <property type="entry name" value="HELICc"/>
    <property type="match status" value="1"/>
</dbReference>
<feature type="domain" description="Helicase ATP-binding" evidence="10">
    <location>
        <begin position="152"/>
        <end position="323"/>
    </location>
</feature>
<dbReference type="CDD" id="cd18793">
    <property type="entry name" value="SF2_C_SNF"/>
    <property type="match status" value="1"/>
</dbReference>
<evidence type="ECO:0000256" key="9">
    <source>
        <dbReference type="SAM" id="MobiDB-lite"/>
    </source>
</evidence>